<sequence>MTLLARESYSKGPAGEPIDAADTVHAAQVGVAAVYAPSPVDGGFAARRSAADGSGFLRFLTGTRSALVHSWYVTFDDGTTTAGNAVLSSVISGTTFRGEVTRRATGTLGLREVQSLRTETTAAYGPGTYRLVHAIDGATQSLTVRRAADDVVLETISAPFGAGGFDRTHDGFVNAPGGTLVMLTDQHAWDTTADPGPYAAPSPSAPSWTYRAGGIDRPVESVVYRAGGVERLLTTTTVRNGT</sequence>
<dbReference type="RefSeq" id="WP_171201498.1">
    <property type="nucleotide sequence ID" value="NZ_BAAANP010000006.1"/>
</dbReference>
<evidence type="ECO:0000313" key="1">
    <source>
        <dbReference type="EMBL" id="NNH21629.1"/>
    </source>
</evidence>
<gene>
    <name evidence="1" type="ORF">HLB09_00720</name>
</gene>
<dbReference type="EMBL" id="JABEMA010000004">
    <property type="protein sequence ID" value="NNH21629.1"/>
    <property type="molecule type" value="Genomic_DNA"/>
</dbReference>
<dbReference type="AlphaFoldDB" id="A0A849BEZ9"/>
<protein>
    <submittedName>
        <fullName evidence="1">Uncharacterized protein</fullName>
    </submittedName>
</protein>
<keyword evidence="2" id="KW-1185">Reference proteome</keyword>
<comment type="caution">
    <text evidence="1">The sequence shown here is derived from an EMBL/GenBank/DDBJ whole genome shotgun (WGS) entry which is preliminary data.</text>
</comment>
<proteinExistence type="predicted"/>
<name>A0A849BEZ9_9ACTN</name>
<dbReference type="Proteomes" id="UP000555552">
    <property type="component" value="Unassembled WGS sequence"/>
</dbReference>
<organism evidence="1 2">
    <name type="scientific">Pseudokineococcus marinus</name>
    <dbReference type="NCBI Taxonomy" id="351215"/>
    <lineage>
        <taxon>Bacteria</taxon>
        <taxon>Bacillati</taxon>
        <taxon>Actinomycetota</taxon>
        <taxon>Actinomycetes</taxon>
        <taxon>Kineosporiales</taxon>
        <taxon>Kineosporiaceae</taxon>
        <taxon>Pseudokineococcus</taxon>
    </lineage>
</organism>
<accession>A0A849BEZ9</accession>
<evidence type="ECO:0000313" key="2">
    <source>
        <dbReference type="Proteomes" id="UP000555552"/>
    </source>
</evidence>
<reference evidence="1 2" key="1">
    <citation type="submission" date="2020-05" db="EMBL/GenBank/DDBJ databases">
        <title>MicrobeNet Type strains.</title>
        <authorList>
            <person name="Nicholson A.C."/>
        </authorList>
    </citation>
    <scope>NUCLEOTIDE SEQUENCE [LARGE SCALE GENOMIC DNA]</scope>
    <source>
        <strain evidence="1 2">JCM 14547</strain>
    </source>
</reference>